<dbReference type="Gene3D" id="3.20.20.140">
    <property type="entry name" value="Metal-dependent hydrolases"/>
    <property type="match status" value="1"/>
</dbReference>
<dbReference type="SMART" id="SM00481">
    <property type="entry name" value="POLIIIAc"/>
    <property type="match status" value="1"/>
</dbReference>
<evidence type="ECO:0000259" key="1">
    <source>
        <dbReference type="SMART" id="SM00481"/>
    </source>
</evidence>
<dbReference type="EMBL" id="JAQLKE010000019">
    <property type="protein sequence ID" value="MDB7084465.1"/>
    <property type="molecule type" value="Genomic_DNA"/>
</dbReference>
<evidence type="ECO:0000313" key="2">
    <source>
        <dbReference type="EMBL" id="MDB7084465.1"/>
    </source>
</evidence>
<dbReference type="GO" id="GO:0035312">
    <property type="term" value="F:5'-3' DNA exonuclease activity"/>
    <property type="evidence" value="ECO:0007669"/>
    <property type="project" value="TreeGrafter"/>
</dbReference>
<proteinExistence type="predicted"/>
<dbReference type="Proteomes" id="UP001211987">
    <property type="component" value="Unassembled WGS sequence"/>
</dbReference>
<gene>
    <name evidence="3" type="ORF">DXB93_17400</name>
    <name evidence="2" type="ORF">PM738_11685</name>
</gene>
<evidence type="ECO:0000313" key="3">
    <source>
        <dbReference type="EMBL" id="RGD78250.1"/>
    </source>
</evidence>
<accession>A0A3E3E865</accession>
<dbReference type="PANTHER" id="PTHR42924">
    <property type="entry name" value="EXONUCLEASE"/>
    <property type="match status" value="1"/>
</dbReference>
<dbReference type="RefSeq" id="WP_117582581.1">
    <property type="nucleotide sequence ID" value="NZ_JAQDLY010000020.1"/>
</dbReference>
<dbReference type="AlphaFoldDB" id="A0A3E3E865"/>
<organism evidence="3 4">
    <name type="scientific">Thomasclavelia ramosa</name>
    <dbReference type="NCBI Taxonomy" id="1547"/>
    <lineage>
        <taxon>Bacteria</taxon>
        <taxon>Bacillati</taxon>
        <taxon>Bacillota</taxon>
        <taxon>Erysipelotrichia</taxon>
        <taxon>Erysipelotrichales</taxon>
        <taxon>Coprobacillaceae</taxon>
        <taxon>Thomasclavelia</taxon>
    </lineage>
</organism>
<dbReference type="CDD" id="cd07438">
    <property type="entry name" value="PHP_HisPPase_AMP"/>
    <property type="match status" value="1"/>
</dbReference>
<reference evidence="2" key="2">
    <citation type="submission" date="2023-01" db="EMBL/GenBank/DDBJ databases">
        <title>Human gut microbiome strain richness.</title>
        <authorList>
            <person name="Chen-Liaw A."/>
        </authorList>
    </citation>
    <scope>NUCLEOTIDE SEQUENCE</scope>
    <source>
        <strain evidence="2">1001217st2_G6_1001217B_191108</strain>
    </source>
</reference>
<evidence type="ECO:0000313" key="4">
    <source>
        <dbReference type="Proteomes" id="UP000261032"/>
    </source>
</evidence>
<dbReference type="InterPro" id="IPR004013">
    <property type="entry name" value="PHP_dom"/>
</dbReference>
<protein>
    <submittedName>
        <fullName evidence="3">PHP domain-containing protein</fullName>
    </submittedName>
</protein>
<comment type="caution">
    <text evidence="3">The sequence shown here is derived from an EMBL/GenBank/DDBJ whole genome shotgun (WGS) entry which is preliminary data.</text>
</comment>
<dbReference type="InterPro" id="IPR052018">
    <property type="entry name" value="PHP_domain"/>
</dbReference>
<name>A0A3E3E865_9FIRM</name>
<dbReference type="InterPro" id="IPR016195">
    <property type="entry name" value="Pol/histidinol_Pase-like"/>
</dbReference>
<dbReference type="Gene3D" id="1.10.150.650">
    <property type="match status" value="1"/>
</dbReference>
<dbReference type="SUPFAM" id="SSF89550">
    <property type="entry name" value="PHP domain-like"/>
    <property type="match status" value="1"/>
</dbReference>
<dbReference type="InterPro" id="IPR003141">
    <property type="entry name" value="Pol/His_phosphatase_N"/>
</dbReference>
<dbReference type="Pfam" id="PF02811">
    <property type="entry name" value="PHP"/>
    <property type="match status" value="1"/>
</dbReference>
<dbReference type="EMBL" id="QUSL01000048">
    <property type="protein sequence ID" value="RGD78250.1"/>
    <property type="molecule type" value="Genomic_DNA"/>
</dbReference>
<dbReference type="PANTHER" id="PTHR42924:SF3">
    <property type="entry name" value="POLYMERASE_HISTIDINOL PHOSPHATASE N-TERMINAL DOMAIN-CONTAINING PROTEIN"/>
    <property type="match status" value="1"/>
</dbReference>
<dbReference type="Proteomes" id="UP000261032">
    <property type="component" value="Unassembled WGS sequence"/>
</dbReference>
<reference evidence="3 4" key="1">
    <citation type="submission" date="2018-08" db="EMBL/GenBank/DDBJ databases">
        <title>A genome reference for cultivated species of the human gut microbiota.</title>
        <authorList>
            <person name="Zou Y."/>
            <person name="Xue W."/>
            <person name="Luo G."/>
        </authorList>
    </citation>
    <scope>NUCLEOTIDE SEQUENCE [LARGE SCALE GENOMIC DNA]</scope>
    <source>
        <strain evidence="3 4">OM06-4</strain>
    </source>
</reference>
<sequence length="274" mass="31747">MVYADLHVHTAYSDGIHSIEETIKLAKEKGIKVIAITDHDTVFHFEEVQKVCRQNGLETIRGVEMSCYDYDVHKKVHVVGLALNNHPYHVEKLCQKTLQCRDEYHHELIKILNQKGLNITYEDAKEYAPYNIVFKMHLFLAIVHKYPEYNDINKYRELFMSETSLDVDSKMGYIDIKEGIKAIREDGGIAIIAHPCEYKNYDEIEKYVSYGLQGIEISHPSMESEDYSLTQELANRFHLIRSGGSDFHNIHLTAIGDFGLTKEQFDELKEEMGR</sequence>
<dbReference type="GO" id="GO:0004534">
    <property type="term" value="F:5'-3' RNA exonuclease activity"/>
    <property type="evidence" value="ECO:0007669"/>
    <property type="project" value="TreeGrafter"/>
</dbReference>
<feature type="domain" description="Polymerase/histidinol phosphatase N-terminal" evidence="1">
    <location>
        <begin position="4"/>
        <end position="69"/>
    </location>
</feature>